<dbReference type="AlphaFoldDB" id="A0A1F8CTT3"/>
<organism evidence="3 4">
    <name type="scientific">Candidatus Woesebacteria bacterium RIFOXYB1_FULL_38_16</name>
    <dbReference type="NCBI Taxonomy" id="1802538"/>
    <lineage>
        <taxon>Bacteria</taxon>
        <taxon>Candidatus Woeseibacteriota</taxon>
    </lineage>
</organism>
<name>A0A1F8CTT3_9BACT</name>
<dbReference type="GO" id="GO:0006355">
    <property type="term" value="P:regulation of DNA-templated transcription"/>
    <property type="evidence" value="ECO:0007669"/>
    <property type="project" value="InterPro"/>
</dbReference>
<dbReference type="EMBL" id="MGHY01000014">
    <property type="protein sequence ID" value="OGM79496.1"/>
    <property type="molecule type" value="Genomic_DNA"/>
</dbReference>
<dbReference type="Pfam" id="PF05066">
    <property type="entry name" value="HARE-HTH"/>
    <property type="match status" value="1"/>
</dbReference>
<dbReference type="SUPFAM" id="SSF52980">
    <property type="entry name" value="Restriction endonuclease-like"/>
    <property type="match status" value="1"/>
</dbReference>
<comment type="caution">
    <text evidence="3">The sequence shown here is derived from an EMBL/GenBank/DDBJ whole genome shotgun (WGS) entry which is preliminary data.</text>
</comment>
<sequence length="255" mass="29163">MIIKLLKINNMNTFKQSAIVILKKAKAPLHYTEITRQALESGLLETEGATPEATMNAQIVVDIKNKGEGSDFVRTAPGTFALNFNKKEIKETPKILEAEKVEEEKIVIEGGFTGKGGEYLVCSELLFRGFNASIMSVDVGIDIVAVKDNQLFGIQVKTSNLNRFDTYVFDIRKVSFERHSNGNVFYIFVLHGEKKNHFLILPFHEMERKVHEKAILEVGHGKRYRVNIKFRNEKVYLGNKDNEMEYFLDNWSLIK</sequence>
<dbReference type="Gene3D" id="3.40.1350.10">
    <property type="match status" value="1"/>
</dbReference>
<dbReference type="PROSITE" id="PS51913">
    <property type="entry name" value="HTH_HARE"/>
    <property type="match status" value="1"/>
</dbReference>
<dbReference type="GO" id="GO:0003676">
    <property type="term" value="F:nucleic acid binding"/>
    <property type="evidence" value="ECO:0007669"/>
    <property type="project" value="InterPro"/>
</dbReference>
<dbReference type="InterPro" id="IPR007759">
    <property type="entry name" value="Asxl_HARE-HTH"/>
</dbReference>
<dbReference type="STRING" id="1802538.A2382_01050"/>
<proteinExistence type="predicted"/>
<feature type="domain" description="HTH HARE-type" evidence="2">
    <location>
        <begin position="12"/>
        <end position="85"/>
    </location>
</feature>
<accession>A0A1F8CTT3</accession>
<keyword evidence="1" id="KW-0804">Transcription</keyword>
<reference evidence="3 4" key="1">
    <citation type="journal article" date="2016" name="Nat. Commun.">
        <title>Thousands of microbial genomes shed light on interconnected biogeochemical processes in an aquifer system.</title>
        <authorList>
            <person name="Anantharaman K."/>
            <person name="Brown C.T."/>
            <person name="Hug L.A."/>
            <person name="Sharon I."/>
            <person name="Castelle C.J."/>
            <person name="Probst A.J."/>
            <person name="Thomas B.C."/>
            <person name="Singh A."/>
            <person name="Wilkins M.J."/>
            <person name="Karaoz U."/>
            <person name="Brodie E.L."/>
            <person name="Williams K.H."/>
            <person name="Hubbard S.S."/>
            <person name="Banfield J.F."/>
        </authorList>
    </citation>
    <scope>NUCLEOTIDE SEQUENCE [LARGE SCALE GENOMIC DNA]</scope>
</reference>
<gene>
    <name evidence="3" type="ORF">A2382_01050</name>
</gene>
<dbReference type="Proteomes" id="UP000178999">
    <property type="component" value="Unassembled WGS sequence"/>
</dbReference>
<dbReference type="InterPro" id="IPR011856">
    <property type="entry name" value="tRNA_endonuc-like_dom_sf"/>
</dbReference>
<dbReference type="InterPro" id="IPR011335">
    <property type="entry name" value="Restrct_endonuc-II-like"/>
</dbReference>
<evidence type="ECO:0000259" key="2">
    <source>
        <dbReference type="PROSITE" id="PS51913"/>
    </source>
</evidence>
<evidence type="ECO:0000313" key="4">
    <source>
        <dbReference type="Proteomes" id="UP000178999"/>
    </source>
</evidence>
<evidence type="ECO:0000313" key="3">
    <source>
        <dbReference type="EMBL" id="OGM79496.1"/>
    </source>
</evidence>
<protein>
    <recommendedName>
        <fullName evidence="2">HTH HARE-type domain-containing protein</fullName>
    </recommendedName>
</protein>
<evidence type="ECO:0000256" key="1">
    <source>
        <dbReference type="ARBA" id="ARBA00023163"/>
    </source>
</evidence>